<dbReference type="Proteomes" id="UP000201640">
    <property type="component" value="Segment"/>
</dbReference>
<accession>L7RB82</accession>
<keyword evidence="2" id="KW-1185">Reference proteome</keyword>
<name>L7RB82_9VIRU</name>
<organism evidence="1 2">
    <name type="scientific">Acanthamoeba polyphaga moumouvirus</name>
    <dbReference type="NCBI Taxonomy" id="1269028"/>
    <lineage>
        <taxon>Viruses</taxon>
        <taxon>Varidnaviria</taxon>
        <taxon>Bamfordvirae</taxon>
        <taxon>Nucleocytoviricota</taxon>
        <taxon>Megaviricetes</taxon>
        <taxon>Imitervirales</taxon>
        <taxon>Mimiviridae</taxon>
        <taxon>Megamimivirinae</taxon>
        <taxon>Moumouvirus</taxon>
    </lineage>
</organism>
<evidence type="ECO:0000313" key="2">
    <source>
        <dbReference type="Proteomes" id="UP000201640"/>
    </source>
</evidence>
<dbReference type="KEGG" id="vg:14446069"/>
<dbReference type="GeneID" id="14446069"/>
<dbReference type="RefSeq" id="YP_007354135.1">
    <property type="nucleotide sequence ID" value="NC_020104.1"/>
</dbReference>
<proteinExistence type="predicted"/>
<evidence type="ECO:0000313" key="1">
    <source>
        <dbReference type="EMBL" id="AGC01699.1"/>
    </source>
</evidence>
<reference evidence="1 2" key="1">
    <citation type="journal article" date="2012" name="Genome Biol. Evol.">
        <title>Related Giant Viruses in Distant Locations and Different Habitats: Acanthamoeba polyphaga moumouvirus Represents a Third Lineage of the Mimiviridae That Is Close to the Megavirus Lineage.</title>
        <authorList>
            <person name="Yoosuf N."/>
            <person name="Yutin N."/>
            <person name="Colson P."/>
            <person name="Shabalina S.A."/>
            <person name="Pagnier I."/>
            <person name="Robert C."/>
            <person name="Azza S."/>
            <person name="Klose T."/>
            <person name="Wong J."/>
            <person name="Rossmann M.G."/>
            <person name="La Scola B."/>
            <person name="Raoult D."/>
            <person name="Koonin E.V."/>
        </authorList>
    </citation>
    <scope>NUCLEOTIDE SEQUENCE [LARGE SCALE GENOMIC DNA]</scope>
    <source>
        <strain evidence="1 2">M10A</strain>
    </source>
</reference>
<dbReference type="EMBL" id="JX962719">
    <property type="protein sequence ID" value="AGC01699.1"/>
    <property type="molecule type" value="Genomic_DNA"/>
</dbReference>
<protein>
    <submittedName>
        <fullName evidence="1">Uncharacterized protein</fullName>
    </submittedName>
</protein>
<gene>
    <name evidence="1" type="ORF">Moumou_00155</name>
</gene>
<sequence>MAYNYIVNLNTIINIHEIYKLTQNINQLGSEWVIYLSSKQFHNSVGLNIKNNSTIINCRIFNNQLSLISSKEFDFGLITEMLLDKFRIFKSEINNIKAKYIYFDTQEKNIMKLFYQYLFYNFIIKYY</sequence>